<dbReference type="Pfam" id="PF01743">
    <property type="entry name" value="PolyA_pol"/>
    <property type="match status" value="1"/>
</dbReference>
<dbReference type="Proteomes" id="UP000321083">
    <property type="component" value="Unassembled WGS sequence"/>
</dbReference>
<keyword evidence="8 9" id="KW-0694">RNA-binding</keyword>
<keyword evidence="6" id="KW-0547">Nucleotide-binding</keyword>
<evidence type="ECO:0000256" key="6">
    <source>
        <dbReference type="ARBA" id="ARBA00022741"/>
    </source>
</evidence>
<dbReference type="SUPFAM" id="SSF81891">
    <property type="entry name" value="Poly A polymerase C-terminal region-like"/>
    <property type="match status" value="1"/>
</dbReference>
<organism evidence="13 14">
    <name type="scientific">Planctomyces bekefii</name>
    <dbReference type="NCBI Taxonomy" id="1653850"/>
    <lineage>
        <taxon>Bacteria</taxon>
        <taxon>Pseudomonadati</taxon>
        <taxon>Planctomycetota</taxon>
        <taxon>Planctomycetia</taxon>
        <taxon>Planctomycetales</taxon>
        <taxon>Planctomycetaceae</taxon>
        <taxon>Planctomyces</taxon>
    </lineage>
</organism>
<comment type="cofactor">
    <cofactor evidence="1">
        <name>Mg(2+)</name>
        <dbReference type="ChEBI" id="CHEBI:18420"/>
    </cofactor>
</comment>
<dbReference type="Pfam" id="PF12627">
    <property type="entry name" value="PolyA_pol_RNAbd"/>
    <property type="match status" value="1"/>
</dbReference>
<name>A0A5C6ME45_9PLAN</name>
<gene>
    <name evidence="13" type="primary">papS</name>
    <name evidence="13" type="ORF">E3A20_01730</name>
</gene>
<reference evidence="13 14" key="2">
    <citation type="submission" date="2019-08" db="EMBL/GenBank/DDBJ databases">
        <authorList>
            <person name="Henke P."/>
        </authorList>
    </citation>
    <scope>NUCLEOTIDE SEQUENCE [LARGE SCALE GENOMIC DNA]</scope>
    <source>
        <strain evidence="13">Phe10_nw2017</strain>
    </source>
</reference>
<feature type="domain" description="Poly A polymerase head" evidence="10">
    <location>
        <begin position="2"/>
        <end position="119"/>
    </location>
</feature>
<dbReference type="InterPro" id="IPR032828">
    <property type="entry name" value="PolyA_RNA-bd"/>
</dbReference>
<dbReference type="InterPro" id="IPR032810">
    <property type="entry name" value="CCA-adding_enz_C"/>
</dbReference>
<keyword evidence="5" id="KW-0479">Metal-binding</keyword>
<evidence type="ECO:0000256" key="1">
    <source>
        <dbReference type="ARBA" id="ARBA00001946"/>
    </source>
</evidence>
<dbReference type="AlphaFoldDB" id="A0A5C6ME45"/>
<evidence type="ECO:0000259" key="10">
    <source>
        <dbReference type="Pfam" id="PF01743"/>
    </source>
</evidence>
<comment type="similarity">
    <text evidence="9">Belongs to the tRNA nucleotidyltransferase/poly(A) polymerase family.</text>
</comment>
<comment type="caution">
    <text evidence="13">The sequence shown here is derived from an EMBL/GenBank/DDBJ whole genome shotgun (WGS) entry which is preliminary data.</text>
</comment>
<dbReference type="GO" id="GO:0046872">
    <property type="term" value="F:metal ion binding"/>
    <property type="evidence" value="ECO:0007669"/>
    <property type="project" value="UniProtKB-KW"/>
</dbReference>
<evidence type="ECO:0000313" key="14">
    <source>
        <dbReference type="Proteomes" id="UP000321083"/>
    </source>
</evidence>
<evidence type="ECO:0000259" key="11">
    <source>
        <dbReference type="Pfam" id="PF12627"/>
    </source>
</evidence>
<evidence type="ECO:0000313" key="13">
    <source>
        <dbReference type="EMBL" id="TWW12381.1"/>
    </source>
</evidence>
<dbReference type="PANTHER" id="PTHR46173:SF1">
    <property type="entry name" value="CCA TRNA NUCLEOTIDYLTRANSFERASE 1, MITOCHONDRIAL"/>
    <property type="match status" value="1"/>
</dbReference>
<feature type="domain" description="tRNA nucleotidyltransferase/poly(A) polymerase RNA and SrmB- binding" evidence="11">
    <location>
        <begin position="147"/>
        <end position="205"/>
    </location>
</feature>
<evidence type="ECO:0000256" key="9">
    <source>
        <dbReference type="RuleBase" id="RU003953"/>
    </source>
</evidence>
<evidence type="ECO:0000256" key="2">
    <source>
        <dbReference type="ARBA" id="ARBA00022679"/>
    </source>
</evidence>
<proteinExistence type="inferred from homology"/>
<keyword evidence="14" id="KW-1185">Reference proteome</keyword>
<dbReference type="GO" id="GO:0000049">
    <property type="term" value="F:tRNA binding"/>
    <property type="evidence" value="ECO:0007669"/>
    <property type="project" value="TreeGrafter"/>
</dbReference>
<dbReference type="GO" id="GO:0008033">
    <property type="term" value="P:tRNA processing"/>
    <property type="evidence" value="ECO:0007669"/>
    <property type="project" value="UniProtKB-KW"/>
</dbReference>
<keyword evidence="3" id="KW-0819">tRNA processing</keyword>
<reference evidence="13 14" key="1">
    <citation type="submission" date="2019-08" db="EMBL/GenBank/DDBJ databases">
        <title>100 year-old enigma solved: identification of Planctomyces bekefii, the type genus and species of the phylum Planctomycetes.</title>
        <authorList>
            <person name="Svetlana D.N."/>
            <person name="Overmann J."/>
        </authorList>
    </citation>
    <scope>NUCLEOTIDE SEQUENCE [LARGE SCALE GENOMIC DNA]</scope>
    <source>
        <strain evidence="13">Phe10_nw2017</strain>
    </source>
</reference>
<dbReference type="CDD" id="cd05398">
    <property type="entry name" value="NT_ClassII-CCAase"/>
    <property type="match status" value="1"/>
</dbReference>
<dbReference type="PANTHER" id="PTHR46173">
    <property type="entry name" value="CCA TRNA NUCLEOTIDYLTRANSFERASE 1, MITOCHONDRIAL"/>
    <property type="match status" value="1"/>
</dbReference>
<protein>
    <submittedName>
        <fullName evidence="13">[cytidine(C)-cytidine(C)-adenosine (A)]-adding enzyme</fullName>
    </submittedName>
</protein>
<dbReference type="Pfam" id="PF13735">
    <property type="entry name" value="tRNA_NucTran2_2"/>
    <property type="match status" value="1"/>
</dbReference>
<evidence type="ECO:0000256" key="4">
    <source>
        <dbReference type="ARBA" id="ARBA00022695"/>
    </source>
</evidence>
<dbReference type="Gene3D" id="1.10.3090.10">
    <property type="entry name" value="cca-adding enzyme, domain 2"/>
    <property type="match status" value="1"/>
</dbReference>
<dbReference type="GO" id="GO:0000166">
    <property type="term" value="F:nucleotide binding"/>
    <property type="evidence" value="ECO:0007669"/>
    <property type="project" value="UniProtKB-KW"/>
</dbReference>
<keyword evidence="2 9" id="KW-0808">Transferase</keyword>
<evidence type="ECO:0000256" key="7">
    <source>
        <dbReference type="ARBA" id="ARBA00022842"/>
    </source>
</evidence>
<keyword evidence="4" id="KW-0548">Nucleotidyltransferase</keyword>
<dbReference type="InterPro" id="IPR050264">
    <property type="entry name" value="Bact_CCA-adding_enz_type3_sf"/>
</dbReference>
<dbReference type="InterPro" id="IPR043519">
    <property type="entry name" value="NT_sf"/>
</dbReference>
<dbReference type="EMBL" id="SRHE01000015">
    <property type="protein sequence ID" value="TWW12381.1"/>
    <property type="molecule type" value="Genomic_DNA"/>
</dbReference>
<dbReference type="SUPFAM" id="SSF81301">
    <property type="entry name" value="Nucleotidyltransferase"/>
    <property type="match status" value="1"/>
</dbReference>
<feature type="domain" description="CCA-adding enzyme C-terminal" evidence="12">
    <location>
        <begin position="231"/>
        <end position="388"/>
    </location>
</feature>
<evidence type="ECO:0000256" key="3">
    <source>
        <dbReference type="ARBA" id="ARBA00022694"/>
    </source>
</evidence>
<dbReference type="InterPro" id="IPR002646">
    <property type="entry name" value="PolA_pol_head_dom"/>
</dbReference>
<evidence type="ECO:0000259" key="12">
    <source>
        <dbReference type="Pfam" id="PF13735"/>
    </source>
</evidence>
<accession>A0A5C6ME45</accession>
<keyword evidence="7" id="KW-0460">Magnesium</keyword>
<dbReference type="GO" id="GO:0016779">
    <property type="term" value="F:nucleotidyltransferase activity"/>
    <property type="evidence" value="ECO:0007669"/>
    <property type="project" value="UniProtKB-KW"/>
</dbReference>
<evidence type="ECO:0000256" key="5">
    <source>
        <dbReference type="ARBA" id="ARBA00022723"/>
    </source>
</evidence>
<sequence length="397" mass="44000">MRDQLLGKTPKDYDVATSASPDQVMDLIGRHKTVPVGAAFGVVMVPGSHPSEGAVEVATFRSDGQYIDGRRPSSVRFCSPAEDAQRRDFTINGMFFDPLENQVLDYVGGQADLQQQVVRAIGDPVARFSEDKLRLLRAVRFTTTFRFRLEPATELAVRAACHQINQVSVERITQELRRMLAHPERAHACRLLLQTGLLYAILPELMHTAGTETQTSADLHARFHMLQHLQAESAEAAWAILLQPLLQPAAADQHNSLTTVDSLLKRLKMSNQEIAEITWLIAHRTALTGLPQQPLHFIKPLLAHPCSHLLLAVTEATHASQNSNSEDARFARNFLAAHSTAQLDPPPLISGNDVIARGIPPGPRIRTLLESIRNAQLDQLITTREEALQLLQQQIAR</sequence>
<evidence type="ECO:0000256" key="8">
    <source>
        <dbReference type="ARBA" id="ARBA00022884"/>
    </source>
</evidence>
<dbReference type="Gene3D" id="3.30.460.10">
    <property type="entry name" value="Beta Polymerase, domain 2"/>
    <property type="match status" value="1"/>
</dbReference>